<accession>A0A5B7ERU3</accession>
<organism evidence="2 3">
    <name type="scientific">Portunus trituberculatus</name>
    <name type="common">Swimming crab</name>
    <name type="synonym">Neptunus trituberculatus</name>
    <dbReference type="NCBI Taxonomy" id="210409"/>
    <lineage>
        <taxon>Eukaryota</taxon>
        <taxon>Metazoa</taxon>
        <taxon>Ecdysozoa</taxon>
        <taxon>Arthropoda</taxon>
        <taxon>Crustacea</taxon>
        <taxon>Multicrustacea</taxon>
        <taxon>Malacostraca</taxon>
        <taxon>Eumalacostraca</taxon>
        <taxon>Eucarida</taxon>
        <taxon>Decapoda</taxon>
        <taxon>Pleocyemata</taxon>
        <taxon>Brachyura</taxon>
        <taxon>Eubrachyura</taxon>
        <taxon>Portunoidea</taxon>
        <taxon>Portunidae</taxon>
        <taxon>Portuninae</taxon>
        <taxon>Portunus</taxon>
    </lineage>
</organism>
<name>A0A5B7ERU3_PORTR</name>
<gene>
    <name evidence="2" type="ORF">E2C01_029582</name>
</gene>
<comment type="caution">
    <text evidence="2">The sequence shown here is derived from an EMBL/GenBank/DDBJ whole genome shotgun (WGS) entry which is preliminary data.</text>
</comment>
<protein>
    <submittedName>
        <fullName evidence="2">Uncharacterized protein</fullName>
    </submittedName>
</protein>
<sequence length="140" mass="15662">MNIHTSEKVSFSLIYLEAIISILDICPLFFQTFGGTKPPYPSKGQWEHLYQLHLLLLQCCSAPRLCRKGKGYPAPMPDTCHTATVCSYSKPRHITAMMEGMKSWLLPHSVPDKPCCSVLYFVQEGEVFAGGATPRKAQEL</sequence>
<feature type="transmembrane region" description="Helical" evidence="1">
    <location>
        <begin position="12"/>
        <end position="30"/>
    </location>
</feature>
<proteinExistence type="predicted"/>
<dbReference type="EMBL" id="VSRR010003432">
    <property type="protein sequence ID" value="MPC36135.1"/>
    <property type="molecule type" value="Genomic_DNA"/>
</dbReference>
<evidence type="ECO:0000256" key="1">
    <source>
        <dbReference type="SAM" id="Phobius"/>
    </source>
</evidence>
<keyword evidence="1" id="KW-0812">Transmembrane</keyword>
<dbReference type="Proteomes" id="UP000324222">
    <property type="component" value="Unassembled WGS sequence"/>
</dbReference>
<reference evidence="2 3" key="1">
    <citation type="submission" date="2019-05" db="EMBL/GenBank/DDBJ databases">
        <title>Another draft genome of Portunus trituberculatus and its Hox gene families provides insights of decapod evolution.</title>
        <authorList>
            <person name="Jeong J.-H."/>
            <person name="Song I."/>
            <person name="Kim S."/>
            <person name="Choi T."/>
            <person name="Kim D."/>
            <person name="Ryu S."/>
            <person name="Kim W."/>
        </authorList>
    </citation>
    <scope>NUCLEOTIDE SEQUENCE [LARGE SCALE GENOMIC DNA]</scope>
    <source>
        <tissue evidence="2">Muscle</tissue>
    </source>
</reference>
<evidence type="ECO:0000313" key="3">
    <source>
        <dbReference type="Proteomes" id="UP000324222"/>
    </source>
</evidence>
<evidence type="ECO:0000313" key="2">
    <source>
        <dbReference type="EMBL" id="MPC36135.1"/>
    </source>
</evidence>
<keyword evidence="1" id="KW-1133">Transmembrane helix</keyword>
<dbReference type="AlphaFoldDB" id="A0A5B7ERU3"/>
<keyword evidence="1" id="KW-0472">Membrane</keyword>
<keyword evidence="3" id="KW-1185">Reference proteome</keyword>